<feature type="domain" description="Activator of Hsp90 ATPase homologue 1/2-like C-terminal" evidence="2">
    <location>
        <begin position="32"/>
        <end position="152"/>
    </location>
</feature>
<evidence type="ECO:0000313" key="3">
    <source>
        <dbReference type="EMBL" id="NKX56868.1"/>
    </source>
</evidence>
<keyword evidence="4" id="KW-1185">Reference proteome</keyword>
<dbReference type="Proteomes" id="UP000544090">
    <property type="component" value="Unassembled WGS sequence"/>
</dbReference>
<dbReference type="SUPFAM" id="SSF55961">
    <property type="entry name" value="Bet v1-like"/>
    <property type="match status" value="1"/>
</dbReference>
<comment type="similarity">
    <text evidence="1">Belongs to the AHA1 family.</text>
</comment>
<evidence type="ECO:0000256" key="1">
    <source>
        <dbReference type="ARBA" id="ARBA00006817"/>
    </source>
</evidence>
<organism evidence="3 4">
    <name type="scientific">Arthrobacter mobilis</name>
    <dbReference type="NCBI Taxonomy" id="2724944"/>
    <lineage>
        <taxon>Bacteria</taxon>
        <taxon>Bacillati</taxon>
        <taxon>Actinomycetota</taxon>
        <taxon>Actinomycetes</taxon>
        <taxon>Micrococcales</taxon>
        <taxon>Micrococcaceae</taxon>
        <taxon>Arthrobacter</taxon>
    </lineage>
</organism>
<evidence type="ECO:0000313" key="4">
    <source>
        <dbReference type="Proteomes" id="UP000544090"/>
    </source>
</evidence>
<accession>A0A7X6QMQ9</accession>
<protein>
    <recommendedName>
        <fullName evidence="2">Activator of Hsp90 ATPase homologue 1/2-like C-terminal domain-containing protein</fullName>
    </recommendedName>
</protein>
<gene>
    <name evidence="3" type="ORF">HGG74_20570</name>
</gene>
<name>A0A7X6QMQ9_9MICC</name>
<dbReference type="AlphaFoldDB" id="A0A7X6QMQ9"/>
<proteinExistence type="inferred from homology"/>
<dbReference type="Gene3D" id="3.30.530.20">
    <property type="match status" value="1"/>
</dbReference>
<dbReference type="InterPro" id="IPR023393">
    <property type="entry name" value="START-like_dom_sf"/>
</dbReference>
<dbReference type="EMBL" id="JAAZSQ010000042">
    <property type="protein sequence ID" value="NKX56868.1"/>
    <property type="molecule type" value="Genomic_DNA"/>
</dbReference>
<evidence type="ECO:0000259" key="2">
    <source>
        <dbReference type="Pfam" id="PF08327"/>
    </source>
</evidence>
<comment type="caution">
    <text evidence="3">The sequence shown here is derived from an EMBL/GenBank/DDBJ whole genome shotgun (WGS) entry which is preliminary data.</text>
</comment>
<dbReference type="Pfam" id="PF08327">
    <property type="entry name" value="AHSA1"/>
    <property type="match status" value="1"/>
</dbReference>
<dbReference type="InterPro" id="IPR013538">
    <property type="entry name" value="ASHA1/2-like_C"/>
</dbReference>
<dbReference type="RefSeq" id="WP_168489404.1">
    <property type="nucleotide sequence ID" value="NZ_JAAZSQ010000042.1"/>
</dbReference>
<sequence length="161" mass="17621">MSSSLFSHAPDLPEQPAPLPDLQCEVAVPHAPAQAFEGFTDLIHLWWPVESRSVYGEGSHLEFEDRVLAETSPADEVSIWGEVLDWQPADSLRLTWHPGTSAASASEVRIAFVASGEDRTLVRLVHSGWEKDPDGAARRGDYEAGWPGILARYARFMGGPA</sequence>
<reference evidence="3 4" key="1">
    <citation type="submission" date="2020-04" db="EMBL/GenBank/DDBJ databases">
        <title>Arthrobacter sp. nov.</title>
        <authorList>
            <person name="Liu S."/>
        </authorList>
    </citation>
    <scope>NUCLEOTIDE SEQUENCE [LARGE SCALE GENOMIC DNA]</scope>
    <source>
        <strain evidence="3 4">E918</strain>
    </source>
</reference>